<gene>
    <name evidence="11" type="primary">kdpC</name>
    <name evidence="12" type="ORF">SAMN02745887_02828</name>
</gene>
<dbReference type="AlphaFoldDB" id="A0A1K2HN93"/>
<comment type="subunit">
    <text evidence="11">The system is composed of three essential subunits: KdpA, KdpB and KdpC.</text>
</comment>
<keyword evidence="6 11" id="KW-0067">ATP-binding</keyword>
<dbReference type="InterPro" id="IPR003820">
    <property type="entry name" value="KdpC"/>
</dbReference>
<evidence type="ECO:0000256" key="5">
    <source>
        <dbReference type="ARBA" id="ARBA00022741"/>
    </source>
</evidence>
<keyword evidence="1 11" id="KW-0813">Transport</keyword>
<organism evidence="12 13">
    <name type="scientific">Chitinimonas taiwanensis DSM 18899</name>
    <dbReference type="NCBI Taxonomy" id="1121279"/>
    <lineage>
        <taxon>Bacteria</taxon>
        <taxon>Pseudomonadati</taxon>
        <taxon>Pseudomonadota</taxon>
        <taxon>Betaproteobacteria</taxon>
        <taxon>Neisseriales</taxon>
        <taxon>Chitinibacteraceae</taxon>
        <taxon>Chitinimonas</taxon>
    </lineage>
</organism>
<evidence type="ECO:0000313" key="12">
    <source>
        <dbReference type="EMBL" id="SFZ78165.1"/>
    </source>
</evidence>
<proteinExistence type="inferred from homology"/>
<protein>
    <recommendedName>
        <fullName evidence="11">Potassium-transporting ATPase KdpC subunit</fullName>
    </recommendedName>
    <alternativeName>
        <fullName evidence="11">ATP phosphohydrolase [potassium-transporting] C chain</fullName>
    </alternativeName>
    <alternativeName>
        <fullName evidence="11">Potassium-binding and translocating subunit C</fullName>
    </alternativeName>
    <alternativeName>
        <fullName evidence="11">Potassium-translocating ATPase C chain</fullName>
    </alternativeName>
</protein>
<dbReference type="GO" id="GO:0005524">
    <property type="term" value="F:ATP binding"/>
    <property type="evidence" value="ECO:0007669"/>
    <property type="project" value="UniProtKB-UniRule"/>
</dbReference>
<sequence>MKTLLRPALTLFVLLSAITGLFYPALITGLAQAIFPHQANGSLIQRDQQLVGSQLIGQSFSGPNYFWSRPSATGPMPNNAAASSGSNLGPSNPALAEAVQARIATVRAAHPEQAGPVPAELVTASASGLDPHISPAAAYYQIARVARARQLQPEQVKRLVDRHTAYPSWRIFGERTVNVLELNLALDKLAAGKQAA</sequence>
<dbReference type="GO" id="GO:0008556">
    <property type="term" value="F:P-type potassium transmembrane transporter activity"/>
    <property type="evidence" value="ECO:0007669"/>
    <property type="project" value="InterPro"/>
</dbReference>
<evidence type="ECO:0000256" key="2">
    <source>
        <dbReference type="ARBA" id="ARBA00022475"/>
    </source>
</evidence>
<evidence type="ECO:0000256" key="9">
    <source>
        <dbReference type="ARBA" id="ARBA00023065"/>
    </source>
</evidence>
<comment type="similarity">
    <text evidence="11">Belongs to the KdpC family.</text>
</comment>
<accession>A0A1K2HN93</accession>
<dbReference type="NCBIfam" id="TIGR00681">
    <property type="entry name" value="kdpC"/>
    <property type="match status" value="1"/>
</dbReference>
<dbReference type="STRING" id="1121279.SAMN02745887_02828"/>
<dbReference type="RefSeq" id="WP_072429323.1">
    <property type="nucleotide sequence ID" value="NZ_FPKR01000011.1"/>
</dbReference>
<evidence type="ECO:0000256" key="7">
    <source>
        <dbReference type="ARBA" id="ARBA00022958"/>
    </source>
</evidence>
<evidence type="ECO:0000256" key="1">
    <source>
        <dbReference type="ARBA" id="ARBA00022448"/>
    </source>
</evidence>
<keyword evidence="2 11" id="KW-1003">Cell membrane</keyword>
<comment type="function">
    <text evidence="11">Part of the high-affinity ATP-driven potassium transport (or Kdp) system, which catalyzes the hydrolysis of ATP coupled with the electrogenic transport of potassium into the cytoplasm. This subunit acts as a catalytic chaperone that increases the ATP-binding affinity of the ATP-hydrolyzing subunit KdpB by the formation of a transient KdpB/KdpC/ATP ternary complex.</text>
</comment>
<evidence type="ECO:0000256" key="3">
    <source>
        <dbReference type="ARBA" id="ARBA00022538"/>
    </source>
</evidence>
<keyword evidence="3 11" id="KW-0633">Potassium transport</keyword>
<keyword evidence="4 11" id="KW-0812">Transmembrane</keyword>
<keyword evidence="5 11" id="KW-0547">Nucleotide-binding</keyword>
<evidence type="ECO:0000256" key="4">
    <source>
        <dbReference type="ARBA" id="ARBA00022692"/>
    </source>
</evidence>
<evidence type="ECO:0000256" key="8">
    <source>
        <dbReference type="ARBA" id="ARBA00022989"/>
    </source>
</evidence>
<evidence type="ECO:0000256" key="6">
    <source>
        <dbReference type="ARBA" id="ARBA00022840"/>
    </source>
</evidence>
<keyword evidence="7 11" id="KW-0630">Potassium</keyword>
<keyword evidence="9 11" id="KW-0406">Ion transport</keyword>
<dbReference type="PIRSF" id="PIRSF001296">
    <property type="entry name" value="K_ATPase_KdpC"/>
    <property type="match status" value="1"/>
</dbReference>
<evidence type="ECO:0000256" key="11">
    <source>
        <dbReference type="HAMAP-Rule" id="MF_00276"/>
    </source>
</evidence>
<comment type="subcellular location">
    <subcellularLocation>
        <location evidence="11">Cell membrane</location>
        <topology evidence="11">Single-pass membrane protein</topology>
    </subcellularLocation>
</comment>
<keyword evidence="10 11" id="KW-0472">Membrane</keyword>
<name>A0A1K2HN93_9NEIS</name>
<dbReference type="OrthoDB" id="9788285at2"/>
<dbReference type="GO" id="GO:0005886">
    <property type="term" value="C:plasma membrane"/>
    <property type="evidence" value="ECO:0007669"/>
    <property type="project" value="UniProtKB-SubCell"/>
</dbReference>
<evidence type="ECO:0000256" key="10">
    <source>
        <dbReference type="ARBA" id="ARBA00023136"/>
    </source>
</evidence>
<evidence type="ECO:0000313" key="13">
    <source>
        <dbReference type="Proteomes" id="UP000186513"/>
    </source>
</evidence>
<reference evidence="12 13" key="1">
    <citation type="submission" date="2016-11" db="EMBL/GenBank/DDBJ databases">
        <authorList>
            <person name="Jaros S."/>
            <person name="Januszkiewicz K."/>
            <person name="Wedrychowicz H."/>
        </authorList>
    </citation>
    <scope>NUCLEOTIDE SEQUENCE [LARGE SCALE GENOMIC DNA]</scope>
    <source>
        <strain evidence="12 13">DSM 18899</strain>
    </source>
</reference>
<dbReference type="EMBL" id="FPKR01000011">
    <property type="protein sequence ID" value="SFZ78165.1"/>
    <property type="molecule type" value="Genomic_DNA"/>
</dbReference>
<dbReference type="PANTHER" id="PTHR30042">
    <property type="entry name" value="POTASSIUM-TRANSPORTING ATPASE C CHAIN"/>
    <property type="match status" value="1"/>
</dbReference>
<dbReference type="PANTHER" id="PTHR30042:SF2">
    <property type="entry name" value="POTASSIUM-TRANSPORTING ATPASE KDPC SUBUNIT"/>
    <property type="match status" value="1"/>
</dbReference>
<dbReference type="NCBIfam" id="NF001454">
    <property type="entry name" value="PRK00315.1"/>
    <property type="match status" value="1"/>
</dbReference>
<keyword evidence="13" id="KW-1185">Reference proteome</keyword>
<keyword evidence="8 11" id="KW-1133">Transmembrane helix</keyword>
<dbReference type="Proteomes" id="UP000186513">
    <property type="component" value="Unassembled WGS sequence"/>
</dbReference>
<dbReference type="Pfam" id="PF02669">
    <property type="entry name" value="KdpC"/>
    <property type="match status" value="1"/>
</dbReference>
<dbReference type="HAMAP" id="MF_00276">
    <property type="entry name" value="KdpC"/>
    <property type="match status" value="1"/>
</dbReference>